<protein>
    <recommendedName>
        <fullName evidence="5 13">Malto-oligosyltrehalose trehalohydrolase</fullName>
        <shortName evidence="14">MTHase</shortName>
        <ecNumber evidence="4 13">3.2.1.141</ecNumber>
    </recommendedName>
    <alternativeName>
        <fullName evidence="11 14">4-alpha-D-((1-&gt;4)-alpha-D-glucano)trehalose trehalohydrolase</fullName>
    </alternativeName>
    <alternativeName>
        <fullName evidence="10 14">Maltooligosyl trehalose trehalohydrolase</fullName>
    </alternativeName>
</protein>
<dbReference type="InterPro" id="IPR004193">
    <property type="entry name" value="Glyco_hydro_13_N"/>
</dbReference>
<comment type="similarity">
    <text evidence="3 14">Belongs to the glycosyl hydrolase 13 family.</text>
</comment>
<feature type="active site" description="Nucleophile" evidence="15">
    <location>
        <position position="256"/>
    </location>
</feature>
<accession>A0AAD0NPK6</accession>
<reference evidence="20 21" key="1">
    <citation type="submission" date="2016-04" db="EMBL/GenBank/DDBJ databases">
        <title>Complete genome sequence of the haloalkaliphilic hydrocarbon-degrading bacterium Dietzia psychralcaliphila ILA-1T, isolated from a drain of a fish product-processing plant.</title>
        <authorList>
            <person name="Zhao J."/>
            <person name="Hu B."/>
            <person name="Geng S."/>
            <person name="Nie Y."/>
            <person name="Tang Y."/>
        </authorList>
    </citation>
    <scope>NUCLEOTIDE SEQUENCE [LARGE SCALE GENOMIC DNA]</scope>
    <source>
        <strain evidence="20 21">ILA-1</strain>
    </source>
</reference>
<evidence type="ECO:0000256" key="14">
    <source>
        <dbReference type="PIRNR" id="PIRNR006337"/>
    </source>
</evidence>
<evidence type="ECO:0000313" key="21">
    <source>
        <dbReference type="Proteomes" id="UP000244903"/>
    </source>
</evidence>
<dbReference type="NCBIfam" id="TIGR02402">
    <property type="entry name" value="trehalose_TreZ"/>
    <property type="match status" value="1"/>
</dbReference>
<dbReference type="InterPro" id="IPR044901">
    <property type="entry name" value="Trehalose_TreZ_E-set_sf"/>
</dbReference>
<keyword evidence="9 14" id="KW-0326">Glycosidase</keyword>
<dbReference type="Gene3D" id="2.60.40.10">
    <property type="entry name" value="Immunoglobulins"/>
    <property type="match status" value="1"/>
</dbReference>
<dbReference type="Gene3D" id="3.20.20.80">
    <property type="entry name" value="Glycosidases"/>
    <property type="match status" value="1"/>
</dbReference>
<feature type="domain" description="Glycosyl hydrolase family 13 catalytic" evidence="19">
    <location>
        <begin position="111"/>
        <end position="456"/>
    </location>
</feature>
<dbReference type="InterPro" id="IPR013783">
    <property type="entry name" value="Ig-like_fold"/>
</dbReference>
<dbReference type="KEGG" id="dpc:A6048_06515"/>
<dbReference type="CDD" id="cd11325">
    <property type="entry name" value="AmyAc_GTHase"/>
    <property type="match status" value="1"/>
</dbReference>
<dbReference type="RefSeq" id="WP_107748458.1">
    <property type="nucleotide sequence ID" value="NZ_CP015453.1"/>
</dbReference>
<feature type="active site" description="Proton donor" evidence="15">
    <location>
        <position position="293"/>
    </location>
</feature>
<dbReference type="CDD" id="cd02853">
    <property type="entry name" value="E_set_MTHase_like_N"/>
    <property type="match status" value="1"/>
</dbReference>
<evidence type="ECO:0000256" key="7">
    <source>
        <dbReference type="ARBA" id="ARBA00022801"/>
    </source>
</evidence>
<dbReference type="EC" id="3.2.1.141" evidence="4 13"/>
<feature type="binding site" evidence="16">
    <location>
        <begin position="254"/>
        <end position="259"/>
    </location>
    <ligand>
        <name>substrate</name>
    </ligand>
</feature>
<feature type="site" description="Transition state stabilizer" evidence="17">
    <location>
        <position position="389"/>
    </location>
</feature>
<dbReference type="AlphaFoldDB" id="A0AAD0NPK6"/>
<dbReference type="Proteomes" id="UP000244903">
    <property type="component" value="Chromosome"/>
</dbReference>
<evidence type="ECO:0000256" key="4">
    <source>
        <dbReference type="ARBA" id="ARBA00012268"/>
    </source>
</evidence>
<evidence type="ECO:0000256" key="15">
    <source>
        <dbReference type="PIRSR" id="PIRSR006337-1"/>
    </source>
</evidence>
<evidence type="ECO:0000256" key="10">
    <source>
        <dbReference type="ARBA" id="ARBA00032057"/>
    </source>
</evidence>
<evidence type="ECO:0000256" key="5">
    <source>
        <dbReference type="ARBA" id="ARBA00015938"/>
    </source>
</evidence>
<name>A0AAD0NPK6_9ACTN</name>
<comment type="catalytic activity">
    <reaction evidence="12 14">
        <text>hydrolysis of (1-&gt;4)-alpha-D-glucosidic linkage in 4-alpha-D-[(1-&gt;4)-alpha-D-glucanosyl]n trehalose to yield trehalose and (1-&gt;4)-alpha-D-glucan.</text>
        <dbReference type="EC" id="3.2.1.141"/>
    </reaction>
</comment>
<dbReference type="SMART" id="SM00642">
    <property type="entry name" value="Aamy"/>
    <property type="match status" value="1"/>
</dbReference>
<proteinExistence type="inferred from homology"/>
<sequence>MTFPSSDTFSVWAPTADAVGLVLDSADADPIAMHRAADGWWTSTVVREVGRDYGFVVTGDDGEVSDPRPDPRSRRQPHGVHGLSRVHRVDTSRWTDHAWTGRQLAGSVIYEMHVGTFSPVGTLTSAIEFLDELVELGVDMVEVMPVNAFNGEYGWGYDGVAWFAVHEPYGGPDAFQEFVNACHARGLGVCLDVVYNHLGPSGNYLPEFGPYLSAADGPWGAGLNLDGPHSGEVRRYIIDNALRWFDEFHVDALRLDAVHALHDASAVHLLEQLAVEVESLSTHLGRPLSLVAESDQNDPRLVTAREGGGYGLQGQWDDDVHHAVHAAVSGERQGYYSDFGSLESLRQVLTGAFLHAGTWSAFRGRVHGRPVDVGRVPGSRFVAYTLTHDQVGNRAAGDRPSMNLTPAQQLAKAAIVLCSPFTPMLFQGEEWGARTPFCFFTSHPEPELADAVRRGRTREFAEMGWDPATVADPQDPETFRRSVLDRSEQTQDEHAEILRGYRALIALRRSEPDLSDPWLGSVRVDCGVEAEDGRWLVVHRGSLALVVNLGTEPSRVPLAGEAVLVSGAVADDDSVFCQAFGFAVVRVV</sequence>
<evidence type="ECO:0000256" key="13">
    <source>
        <dbReference type="NCBIfam" id="TIGR02402"/>
    </source>
</evidence>
<keyword evidence="6" id="KW-0963">Cytoplasm</keyword>
<evidence type="ECO:0000313" key="20">
    <source>
        <dbReference type="EMBL" id="AWH97271.1"/>
    </source>
</evidence>
<feature type="binding site" evidence="16">
    <location>
        <begin position="318"/>
        <end position="322"/>
    </location>
    <ligand>
        <name>substrate</name>
    </ligand>
</feature>
<dbReference type="InterPro" id="IPR012768">
    <property type="entry name" value="Trehalose_TreZ"/>
</dbReference>
<dbReference type="PIRSF" id="PIRSF006337">
    <property type="entry name" value="Trehalose_TreZ"/>
    <property type="match status" value="1"/>
</dbReference>
<comment type="pathway">
    <text evidence="2 14">Glycan biosynthesis; trehalose biosynthesis.</text>
</comment>
<dbReference type="SUPFAM" id="SSF81296">
    <property type="entry name" value="E set domains"/>
    <property type="match status" value="1"/>
</dbReference>
<feature type="binding site" evidence="16">
    <location>
        <begin position="388"/>
        <end position="393"/>
    </location>
    <ligand>
        <name>substrate</name>
    </ligand>
</feature>
<dbReference type="GO" id="GO:0033942">
    <property type="term" value="F:4-alpha-D-(1-&gt;4)-alpha-D-glucanotrehalose trehalohydrolase activity"/>
    <property type="evidence" value="ECO:0007669"/>
    <property type="project" value="UniProtKB-EC"/>
</dbReference>
<dbReference type="Gene3D" id="1.10.10.760">
    <property type="entry name" value="E-set domains of sugar-utilizing enzymes"/>
    <property type="match status" value="1"/>
</dbReference>
<dbReference type="Pfam" id="PF02922">
    <property type="entry name" value="CBM_48"/>
    <property type="match status" value="1"/>
</dbReference>
<keyword evidence="8" id="KW-0119">Carbohydrate metabolism</keyword>
<evidence type="ECO:0000256" key="2">
    <source>
        <dbReference type="ARBA" id="ARBA00005199"/>
    </source>
</evidence>
<comment type="subcellular location">
    <subcellularLocation>
        <location evidence="1 15">Cytoplasm</location>
    </subcellularLocation>
</comment>
<feature type="region of interest" description="Disordered" evidence="18">
    <location>
        <begin position="58"/>
        <end position="82"/>
    </location>
</feature>
<dbReference type="GO" id="GO:0005737">
    <property type="term" value="C:cytoplasm"/>
    <property type="evidence" value="ECO:0007669"/>
    <property type="project" value="UniProtKB-SubCell"/>
</dbReference>
<dbReference type="InterPro" id="IPR014756">
    <property type="entry name" value="Ig_E-set"/>
</dbReference>
<evidence type="ECO:0000259" key="19">
    <source>
        <dbReference type="SMART" id="SM00642"/>
    </source>
</evidence>
<dbReference type="EMBL" id="CP015453">
    <property type="protein sequence ID" value="AWH97271.1"/>
    <property type="molecule type" value="Genomic_DNA"/>
</dbReference>
<evidence type="ECO:0000256" key="11">
    <source>
        <dbReference type="ARBA" id="ARBA00033284"/>
    </source>
</evidence>
<evidence type="ECO:0000256" key="8">
    <source>
        <dbReference type="ARBA" id="ARBA00023277"/>
    </source>
</evidence>
<organism evidence="20 21">
    <name type="scientific">Dietzia psychralcaliphila</name>
    <dbReference type="NCBI Taxonomy" id="139021"/>
    <lineage>
        <taxon>Bacteria</taxon>
        <taxon>Bacillati</taxon>
        <taxon>Actinomycetota</taxon>
        <taxon>Actinomycetes</taxon>
        <taxon>Mycobacteriales</taxon>
        <taxon>Dietziaceae</taxon>
        <taxon>Dietzia</taxon>
    </lineage>
</organism>
<dbReference type="Pfam" id="PF11941">
    <property type="entry name" value="DUF3459"/>
    <property type="match status" value="1"/>
</dbReference>
<gene>
    <name evidence="20" type="ORF">A6048_06515</name>
</gene>
<dbReference type="InterPro" id="IPR017853">
    <property type="entry name" value="GH"/>
</dbReference>
<dbReference type="PANTHER" id="PTHR43651">
    <property type="entry name" value="1,4-ALPHA-GLUCAN-BRANCHING ENZYME"/>
    <property type="match status" value="1"/>
</dbReference>
<dbReference type="SUPFAM" id="SSF51445">
    <property type="entry name" value="(Trans)glycosidases"/>
    <property type="match status" value="1"/>
</dbReference>
<evidence type="ECO:0000256" key="12">
    <source>
        <dbReference type="ARBA" id="ARBA00034013"/>
    </source>
</evidence>
<evidence type="ECO:0000256" key="16">
    <source>
        <dbReference type="PIRSR" id="PIRSR006337-2"/>
    </source>
</evidence>
<evidence type="ECO:0000256" key="17">
    <source>
        <dbReference type="PIRSR" id="PIRSR006337-3"/>
    </source>
</evidence>
<dbReference type="Pfam" id="PF00128">
    <property type="entry name" value="Alpha-amylase"/>
    <property type="match status" value="1"/>
</dbReference>
<evidence type="ECO:0000256" key="6">
    <source>
        <dbReference type="ARBA" id="ARBA00022490"/>
    </source>
</evidence>
<dbReference type="PANTHER" id="PTHR43651:SF11">
    <property type="entry name" value="MALTO-OLIGOSYLTREHALOSE TREHALOHYDROLASE"/>
    <property type="match status" value="1"/>
</dbReference>
<evidence type="ECO:0000256" key="18">
    <source>
        <dbReference type="SAM" id="MobiDB-lite"/>
    </source>
</evidence>
<dbReference type="InterPro" id="IPR022567">
    <property type="entry name" value="DUF3459"/>
</dbReference>
<evidence type="ECO:0000256" key="1">
    <source>
        <dbReference type="ARBA" id="ARBA00004496"/>
    </source>
</evidence>
<keyword evidence="7 14" id="KW-0378">Hydrolase</keyword>
<evidence type="ECO:0000256" key="9">
    <source>
        <dbReference type="ARBA" id="ARBA00023295"/>
    </source>
</evidence>
<dbReference type="GO" id="GO:0005992">
    <property type="term" value="P:trehalose biosynthetic process"/>
    <property type="evidence" value="ECO:0007669"/>
    <property type="project" value="UniProtKB-UniRule"/>
</dbReference>
<evidence type="ECO:0000256" key="3">
    <source>
        <dbReference type="ARBA" id="ARBA00008061"/>
    </source>
</evidence>
<keyword evidence="21" id="KW-1185">Reference proteome</keyword>
<dbReference type="InterPro" id="IPR006047">
    <property type="entry name" value="GH13_cat_dom"/>
</dbReference>